<comment type="caution">
    <text evidence="2">The sequence shown here is derived from an EMBL/GenBank/DDBJ whole genome shotgun (WGS) entry which is preliminary data.</text>
</comment>
<keyword evidence="3" id="KW-1185">Reference proteome</keyword>
<protein>
    <submittedName>
        <fullName evidence="2">Uncharacterized protein</fullName>
    </submittedName>
</protein>
<evidence type="ECO:0000313" key="3">
    <source>
        <dbReference type="Proteomes" id="UP000218238"/>
    </source>
</evidence>
<evidence type="ECO:0000256" key="1">
    <source>
        <dbReference type="SAM" id="MobiDB-lite"/>
    </source>
</evidence>
<reference evidence="2 3" key="1">
    <citation type="submission" date="2017-08" db="EMBL/GenBank/DDBJ databases">
        <title>Draft genome sequence of filamentous cyanobacterium Calothrix elsteri CCALA 953.</title>
        <authorList>
            <person name="Gagunashvili A.N."/>
            <person name="Elster J."/>
            <person name="Andresson O.S."/>
        </authorList>
    </citation>
    <scope>NUCLEOTIDE SEQUENCE [LARGE SCALE GENOMIC DNA]</scope>
    <source>
        <strain evidence="2 3">CCALA 953</strain>
    </source>
</reference>
<feature type="region of interest" description="Disordered" evidence="1">
    <location>
        <begin position="438"/>
        <end position="473"/>
    </location>
</feature>
<name>A0A2A2TP03_9CYAN</name>
<accession>A0A2A2TP03</accession>
<feature type="compositionally biased region" description="Polar residues" evidence="1">
    <location>
        <begin position="438"/>
        <end position="450"/>
    </location>
</feature>
<dbReference type="AlphaFoldDB" id="A0A2A2TP03"/>
<gene>
    <name evidence="2" type="ORF">CK510_03275</name>
</gene>
<sequence length="473" mass="55190">MPSQISTEPEKWCETYELASQHDKYSLLMEALEEPLSQEIIEECDLGMLLVELKDEFDSNNLITEFLSVIEKIQQLQPELYAQEFTYLDDLRVEYYLFRNQPELIDNCLSQFKANPVSNIDQMMPLIDYLRYYGVTEALVDLCEISYEPVKNSDDIIPGTEVTFMGIILLDLVEQAYQKLQQGENVDWESIGTVVNRFNPETGQKWLVDIRDDLTTEIEIDRQFFTDYKKKQKRERNLVSLSTNFFKYMATEKQIKFITSQAIWESVLEFLGDRERSEKQLEHPDSYFAFTEQQLDKYLGRLLNTLLSNRRADLVAVVWGIPYVYEFLRQKGIIREAVCKDAIAASKTLKTKVIRLFETQLWKYDFVHRWLPPHSISETEFANEVSLFATSIEKVTLLATEPGEGALESFYNNLEGNSLFKDLFTSRKIDLEEQEVFESSTQIDIPQSQPAKKRKSPLMQAAELPDKKSKRKN</sequence>
<dbReference type="EMBL" id="NTFS01000020">
    <property type="protein sequence ID" value="PAX60155.1"/>
    <property type="molecule type" value="Genomic_DNA"/>
</dbReference>
<dbReference type="Proteomes" id="UP000218238">
    <property type="component" value="Unassembled WGS sequence"/>
</dbReference>
<dbReference type="OrthoDB" id="502283at2"/>
<organism evidence="2 3">
    <name type="scientific">Brunnivagina elsteri CCALA 953</name>
    <dbReference type="NCBI Taxonomy" id="987040"/>
    <lineage>
        <taxon>Bacteria</taxon>
        <taxon>Bacillati</taxon>
        <taxon>Cyanobacteriota</taxon>
        <taxon>Cyanophyceae</taxon>
        <taxon>Nostocales</taxon>
        <taxon>Calotrichaceae</taxon>
        <taxon>Brunnivagina</taxon>
    </lineage>
</organism>
<dbReference type="RefSeq" id="WP_095720330.1">
    <property type="nucleotide sequence ID" value="NZ_NTFS01000020.1"/>
</dbReference>
<proteinExistence type="predicted"/>
<evidence type="ECO:0000313" key="2">
    <source>
        <dbReference type="EMBL" id="PAX60155.1"/>
    </source>
</evidence>